<proteinExistence type="predicted"/>
<gene>
    <name evidence="2" type="ORF">L228DRAFT_137515</name>
</gene>
<evidence type="ECO:0000313" key="2">
    <source>
        <dbReference type="EMBL" id="KZF22832.1"/>
    </source>
</evidence>
<dbReference type="InParanoid" id="A0A165H0G5"/>
<dbReference type="Proteomes" id="UP000076632">
    <property type="component" value="Unassembled WGS sequence"/>
</dbReference>
<organism evidence="2 3">
    <name type="scientific">Xylona heveae (strain CBS 132557 / TC161)</name>
    <dbReference type="NCBI Taxonomy" id="1328760"/>
    <lineage>
        <taxon>Eukaryota</taxon>
        <taxon>Fungi</taxon>
        <taxon>Dikarya</taxon>
        <taxon>Ascomycota</taxon>
        <taxon>Pezizomycotina</taxon>
        <taxon>Xylonomycetes</taxon>
        <taxon>Xylonales</taxon>
        <taxon>Xylonaceae</taxon>
        <taxon>Xylona</taxon>
    </lineage>
</organism>
<dbReference type="Pfam" id="PF12770">
    <property type="entry name" value="CHAT"/>
    <property type="match status" value="1"/>
</dbReference>
<reference evidence="2 3" key="1">
    <citation type="journal article" date="2016" name="Fungal Biol.">
        <title>The genome of Xylona heveae provides a window into fungal endophytism.</title>
        <authorList>
            <person name="Gazis R."/>
            <person name="Kuo A."/>
            <person name="Riley R."/>
            <person name="LaButti K."/>
            <person name="Lipzen A."/>
            <person name="Lin J."/>
            <person name="Amirebrahimi M."/>
            <person name="Hesse C.N."/>
            <person name="Spatafora J.W."/>
            <person name="Henrissat B."/>
            <person name="Hainaut M."/>
            <person name="Grigoriev I.V."/>
            <person name="Hibbett D.S."/>
        </authorList>
    </citation>
    <scope>NUCLEOTIDE SEQUENCE [LARGE SCALE GENOMIC DNA]</scope>
    <source>
        <strain evidence="2 3">TC161</strain>
    </source>
</reference>
<dbReference type="OrthoDB" id="9991317at2759"/>
<feature type="domain" description="CHAT" evidence="1">
    <location>
        <begin position="1020"/>
        <end position="1318"/>
    </location>
</feature>
<evidence type="ECO:0000313" key="3">
    <source>
        <dbReference type="Proteomes" id="UP000076632"/>
    </source>
</evidence>
<name>A0A165H0G5_XYLHT</name>
<accession>A0A165H0G5</accession>
<dbReference type="RefSeq" id="XP_018188387.1">
    <property type="nucleotide sequence ID" value="XM_018329144.1"/>
</dbReference>
<dbReference type="GeneID" id="28894281"/>
<protein>
    <recommendedName>
        <fullName evidence="1">CHAT domain-containing protein</fullName>
    </recommendedName>
</protein>
<sequence>MEQVSSLRHYTGVHTSLYGSLDTASIANLEKAILFTEIGHYAQAHAIFETGFLTTRSVPVVVIEEAELAMQQLHYGEVYRILGRGLQAAQRSPGYDVNEPALRFMSLFQAMAAIHYKGTVTPAIEQIHRTQQWLKDVPVSEYTDIQVDVIRKYVLTVLLVSMYSHFDEPETSLIPKPTERRIPWQGLTDLRISLLNRNMLNEVLSLFRVERSRLPIAERAGAIQSVLERTESLSFQSDEQRLWMQADLKLLLAFSVNELGNVERAKLELDKADQLLKTWSQLAGIESADTLSTSLSIRFYRMEVSPEEEPIGYLNQCLSMLDVLQTAGHLRLVTCFHRATEAADKVALLTGSKGYRDLYYQLHEARQTHQETVLEDISGMLFDHADIVCDALKSTVSIRKTIEWLDGFEAKYPAFELPSGLLEIQRHRSRLHWRLGDEAKRAEAQEKLDVLKKQGPRRIGPMVGVRSTQITESIDSSAASASHASKPPAYDPDDVEEANFFMEWVDVEGTKDRKNSKIMTLLCRWLLEDFSHKVISENELRQISQLLLRDEETEDDIGSRDANGIIQLIASLLPMSAYRSLFTPGGHLPDFDSWTHSLEKLEAWLRRPSSSSSFNGRQYLFFSLQDLRKDLVYASTHSLATKISEVERCMDILPKLPKAVQELIGNRPSLWHAAIASASIISLCTPDRFVNIDAFKSEETGQILDRAELEAQKAIRMEEDSGHIYALVICQRTLAEIYLLKMHHLLLDPVHKSQLDDKLTELMEKGLAELEKVQAYQEQCLLDFTMSDKLESHNSREREFAFGLSHRALALALHLLLTGNLLRSPPVRPDDKLVERMWHWVQRSKAQSLARTMGLRNVVPSSILKDIRASEECNHLYTEMIELQETIVRSNLHERYNLRRRLEAHIDTMKQNATLKQLLGIQLGEALSYDDIEKISAASDSPVVFVDWLFLPGYASLGKILLFTAAAGRPPTIDLVSVGMEVVEEWVRDYLEDEEPDDFGLLPLETSFGRAESMARLNNLVGPLSHRTRSGDLLIFSPSSSLYRVPLHALQVPSTEGPQKQAIIRRNPIVYSHSHSILRPCFWASQLAADADSPVCSLLVHAVPDGPDDGKSSVKEISTSFASNDLEVRSLFEADATKTALVRAAPDSRLIHIHTHGWWESDDPLSHNLELFHGISDLEPAEADERTAHERGEQEADYKLTAREVFSIPLARGTHVSLIACRGGLARINQGDEVMGMVPALLASGASSTISTLWPIFDSDGAQFARLFYSHLFEERRQAMAKGSVSPGFVNLAKAFQKAVCDMDTDSREPLISWAGFIFHGFWSYYLPPGNIKT</sequence>
<dbReference type="STRING" id="1328760.A0A165H0G5"/>
<dbReference type="OMA" id="HINMIAC"/>
<evidence type="ECO:0000259" key="1">
    <source>
        <dbReference type="Pfam" id="PF12770"/>
    </source>
</evidence>
<keyword evidence="3" id="KW-1185">Reference proteome</keyword>
<dbReference type="InterPro" id="IPR024983">
    <property type="entry name" value="CHAT_dom"/>
</dbReference>
<dbReference type="EMBL" id="KV407458">
    <property type="protein sequence ID" value="KZF22832.1"/>
    <property type="molecule type" value="Genomic_DNA"/>
</dbReference>